<dbReference type="SUPFAM" id="SSF50494">
    <property type="entry name" value="Trypsin-like serine proteases"/>
    <property type="match status" value="1"/>
</dbReference>
<comment type="caution">
    <text evidence="8">The sequence shown here is derived from an EMBL/GenBank/DDBJ whole genome shotgun (WGS) entry which is preliminary data.</text>
</comment>
<keyword evidence="6" id="KW-0812">Transmembrane</keyword>
<dbReference type="Gene3D" id="2.30.42.10">
    <property type="match status" value="1"/>
</dbReference>
<dbReference type="SUPFAM" id="SSF50156">
    <property type="entry name" value="PDZ domain-like"/>
    <property type="match status" value="1"/>
</dbReference>
<feature type="region of interest" description="Disordered" evidence="5">
    <location>
        <begin position="43"/>
        <end position="66"/>
    </location>
</feature>
<protein>
    <submittedName>
        <fullName evidence="8">Htra protease/chaperone protein</fullName>
    </submittedName>
</protein>
<evidence type="ECO:0000256" key="4">
    <source>
        <dbReference type="ARBA" id="ARBA00022825"/>
    </source>
</evidence>
<dbReference type="PANTHER" id="PTHR43343">
    <property type="entry name" value="PEPTIDASE S12"/>
    <property type="match status" value="1"/>
</dbReference>
<organism evidence="8">
    <name type="scientific">hydrocarbon metagenome</name>
    <dbReference type="NCBI Taxonomy" id="938273"/>
    <lineage>
        <taxon>unclassified sequences</taxon>
        <taxon>metagenomes</taxon>
        <taxon>ecological metagenomes</taxon>
    </lineage>
</organism>
<proteinExistence type="inferred from homology"/>
<evidence type="ECO:0000259" key="7">
    <source>
        <dbReference type="PROSITE" id="PS50106"/>
    </source>
</evidence>
<evidence type="ECO:0000313" key="8">
    <source>
        <dbReference type="EMBL" id="KUG04397.1"/>
    </source>
</evidence>
<dbReference type="InterPro" id="IPR051201">
    <property type="entry name" value="Chloro_Bact_Ser_Proteases"/>
</dbReference>
<dbReference type="PROSITE" id="PS50106">
    <property type="entry name" value="PDZ"/>
    <property type="match status" value="1"/>
</dbReference>
<dbReference type="PANTHER" id="PTHR43343:SF3">
    <property type="entry name" value="PROTEASE DO-LIKE 8, CHLOROPLASTIC"/>
    <property type="match status" value="1"/>
</dbReference>
<dbReference type="FunFam" id="2.40.10.10:FF:000001">
    <property type="entry name" value="Periplasmic serine protease DegS"/>
    <property type="match status" value="1"/>
</dbReference>
<comment type="similarity">
    <text evidence="1">Belongs to the peptidase S1C family.</text>
</comment>
<dbReference type="Pfam" id="PF13180">
    <property type="entry name" value="PDZ_2"/>
    <property type="match status" value="1"/>
</dbReference>
<evidence type="ECO:0000256" key="1">
    <source>
        <dbReference type="ARBA" id="ARBA00010541"/>
    </source>
</evidence>
<dbReference type="PRINTS" id="PR00834">
    <property type="entry name" value="PROTEASES2C"/>
</dbReference>
<gene>
    <name evidence="8" type="ORF">ASZ90_018164</name>
</gene>
<sequence>MNTENSNSGWLKALLILLVIALITCFVLLFNYSRVVEDFKQKSGGAEDPTKISEANSPNNSSSTAIVGPTDIADMVEMVSPSVVNVESSRHVSGSNYFYNQPFFEEFFGDTNSNVENSIGTGFVISKDGHIATNQHVIDEADDILVNLNDGRKLKAVVVGQDYEMDLAILKIEPEDDLIPLQIGDSDKLRVGEWVIAIGNPYGLDHTVTVGVVSAKGRPMQIENRIYKDLIQTDAAINPGNSGGPLLNTKGEVVGINTAVNAQAQGIGFAISINTAGDVLDELIENGKVIRPYIGIYLQPVDEDIANYLNIDVRGIVVVGVEPGSPAAKAGIIKYDVITKISEKAVTNYDELQTILKQHEVGDTIVLEVVREGRQRVVSLILAEKP</sequence>
<dbReference type="InterPro" id="IPR036034">
    <property type="entry name" value="PDZ_sf"/>
</dbReference>
<keyword evidence="6" id="KW-0472">Membrane</keyword>
<reference evidence="8" key="1">
    <citation type="journal article" date="2015" name="Proc. Natl. Acad. Sci. U.S.A.">
        <title>Networks of energetic and metabolic interactions define dynamics in microbial communities.</title>
        <authorList>
            <person name="Embree M."/>
            <person name="Liu J.K."/>
            <person name="Al-Bassam M.M."/>
            <person name="Zengler K."/>
        </authorList>
    </citation>
    <scope>NUCLEOTIDE SEQUENCE</scope>
</reference>
<keyword evidence="4" id="KW-0720">Serine protease</keyword>
<feature type="compositionally biased region" description="Polar residues" evidence="5">
    <location>
        <begin position="53"/>
        <end position="65"/>
    </location>
</feature>
<dbReference type="InterPro" id="IPR043504">
    <property type="entry name" value="Peptidase_S1_PA_chymotrypsin"/>
</dbReference>
<dbReference type="Pfam" id="PF13365">
    <property type="entry name" value="Trypsin_2"/>
    <property type="match status" value="1"/>
</dbReference>
<dbReference type="SMART" id="SM00228">
    <property type="entry name" value="PDZ"/>
    <property type="match status" value="1"/>
</dbReference>
<feature type="domain" description="PDZ" evidence="7">
    <location>
        <begin position="283"/>
        <end position="373"/>
    </location>
</feature>
<dbReference type="InterPro" id="IPR001478">
    <property type="entry name" value="PDZ"/>
</dbReference>
<dbReference type="Gene3D" id="2.40.10.10">
    <property type="entry name" value="Trypsin-like serine proteases"/>
    <property type="match status" value="2"/>
</dbReference>
<evidence type="ECO:0000256" key="3">
    <source>
        <dbReference type="ARBA" id="ARBA00022801"/>
    </source>
</evidence>
<keyword evidence="6" id="KW-1133">Transmembrane helix</keyword>
<evidence type="ECO:0000256" key="6">
    <source>
        <dbReference type="SAM" id="Phobius"/>
    </source>
</evidence>
<dbReference type="CDD" id="cd06779">
    <property type="entry name" value="cpPDZ_Deg_HtrA-like"/>
    <property type="match status" value="1"/>
</dbReference>
<dbReference type="GO" id="GO:0004252">
    <property type="term" value="F:serine-type endopeptidase activity"/>
    <property type="evidence" value="ECO:0007669"/>
    <property type="project" value="InterPro"/>
</dbReference>
<feature type="transmembrane region" description="Helical" evidence="6">
    <location>
        <begin position="12"/>
        <end position="32"/>
    </location>
</feature>
<keyword evidence="2 8" id="KW-0645">Protease</keyword>
<dbReference type="AlphaFoldDB" id="A0A0W8E7I0"/>
<dbReference type="InterPro" id="IPR009003">
    <property type="entry name" value="Peptidase_S1_PA"/>
</dbReference>
<keyword evidence="3" id="KW-0378">Hydrolase</keyword>
<dbReference type="EMBL" id="LNQE01001849">
    <property type="protein sequence ID" value="KUG04397.1"/>
    <property type="molecule type" value="Genomic_DNA"/>
</dbReference>
<evidence type="ECO:0000256" key="5">
    <source>
        <dbReference type="SAM" id="MobiDB-lite"/>
    </source>
</evidence>
<dbReference type="InterPro" id="IPR001940">
    <property type="entry name" value="Peptidase_S1C"/>
</dbReference>
<evidence type="ECO:0000256" key="2">
    <source>
        <dbReference type="ARBA" id="ARBA00022670"/>
    </source>
</evidence>
<accession>A0A0W8E7I0</accession>
<dbReference type="GO" id="GO:0006508">
    <property type="term" value="P:proteolysis"/>
    <property type="evidence" value="ECO:0007669"/>
    <property type="project" value="UniProtKB-KW"/>
</dbReference>
<name>A0A0W8E7I0_9ZZZZ</name>